<dbReference type="KEGG" id="hyh:D3Y59_16690"/>
<organism evidence="2 3">
    <name type="scientific">Hymenobacter oligotrophus</name>
    <dbReference type="NCBI Taxonomy" id="2319843"/>
    <lineage>
        <taxon>Bacteria</taxon>
        <taxon>Pseudomonadati</taxon>
        <taxon>Bacteroidota</taxon>
        <taxon>Cytophagia</taxon>
        <taxon>Cytophagales</taxon>
        <taxon>Hymenobacteraceae</taxon>
        <taxon>Hymenobacter</taxon>
    </lineage>
</organism>
<dbReference type="EMBL" id="CP032317">
    <property type="protein sequence ID" value="AYA38539.1"/>
    <property type="molecule type" value="Genomic_DNA"/>
</dbReference>
<dbReference type="Proteomes" id="UP000262802">
    <property type="component" value="Chromosome"/>
</dbReference>
<proteinExistence type="predicted"/>
<feature type="signal peptide" evidence="1">
    <location>
        <begin position="1"/>
        <end position="34"/>
    </location>
</feature>
<dbReference type="InterPro" id="IPR019619">
    <property type="entry name" value="DUF2490"/>
</dbReference>
<evidence type="ECO:0000256" key="1">
    <source>
        <dbReference type="SAM" id="SignalP"/>
    </source>
</evidence>
<feature type="chain" id="PRO_5017587422" evidence="1">
    <location>
        <begin position="35"/>
        <end position="273"/>
    </location>
</feature>
<dbReference type="Pfam" id="PF10677">
    <property type="entry name" value="DUF2490"/>
    <property type="match status" value="1"/>
</dbReference>
<accession>A0A3B7RD55</accession>
<reference evidence="2 3" key="1">
    <citation type="submission" date="2018-09" db="EMBL/GenBank/DDBJ databases">
        <title>Hymenobacter medium sp. nov., isolated from R2A medium.</title>
        <authorList>
            <person name="Yingchao G."/>
        </authorList>
    </citation>
    <scope>NUCLEOTIDE SEQUENCE [LARGE SCALE GENOMIC DNA]</scope>
    <source>
        <strain evidence="3">sh-6</strain>
    </source>
</reference>
<gene>
    <name evidence="2" type="ORF">D3Y59_16690</name>
</gene>
<dbReference type="AlphaFoldDB" id="A0A3B7RD55"/>
<keyword evidence="3" id="KW-1185">Reference proteome</keyword>
<sequence>MPPRPPVFTRFCAANLLAGLLLGCVGLHPALAQAPEGRVADNNRHLWLVYNGSVRLSERWGVATEAQVRRASFGRNPQQNLVRAALDYHVTKNLVLSAGYAYQKSFPYGNFPAAGRSPENRLYQQVVLRDTDGRVQTQHRYRLEQRWIRRPNDSDYTYSNRARYQLRLLLPLLGRRLEPGMPYLVASDELFIGFGNNVRNNIFDQNRLYGGVGYQASKLLTIEGGYLNQLVQQSSGRVFEHNHTLQLSVVFNLDLRPGTPAPVPAPAVGGASE</sequence>
<dbReference type="PROSITE" id="PS51257">
    <property type="entry name" value="PROKAR_LIPOPROTEIN"/>
    <property type="match status" value="1"/>
</dbReference>
<name>A0A3B7RD55_9BACT</name>
<keyword evidence="1" id="KW-0732">Signal</keyword>
<dbReference type="OrthoDB" id="1118734at2"/>
<evidence type="ECO:0000313" key="2">
    <source>
        <dbReference type="EMBL" id="AYA38539.1"/>
    </source>
</evidence>
<protein>
    <submittedName>
        <fullName evidence="2">DUF2490 domain-containing protein</fullName>
    </submittedName>
</protein>
<evidence type="ECO:0000313" key="3">
    <source>
        <dbReference type="Proteomes" id="UP000262802"/>
    </source>
</evidence>